<dbReference type="Proteomes" id="UP000182108">
    <property type="component" value="Unassembled WGS sequence"/>
</dbReference>
<evidence type="ECO:0000313" key="5">
    <source>
        <dbReference type="Proteomes" id="UP000182108"/>
    </source>
</evidence>
<evidence type="ECO:0000256" key="2">
    <source>
        <dbReference type="ARBA" id="ARBA00022723"/>
    </source>
</evidence>
<comment type="similarity">
    <text evidence="1">Belongs to the FAH family.</text>
</comment>
<dbReference type="EMBL" id="CYHH01000003">
    <property type="protein sequence ID" value="CUB06183.1"/>
    <property type="molecule type" value="Genomic_DNA"/>
</dbReference>
<dbReference type="InterPro" id="IPR011234">
    <property type="entry name" value="Fumarylacetoacetase-like_C"/>
</dbReference>
<dbReference type="Gene3D" id="3.90.850.10">
    <property type="entry name" value="Fumarylacetoacetase-like, C-terminal domain"/>
    <property type="match status" value="1"/>
</dbReference>
<dbReference type="InterPro" id="IPR051121">
    <property type="entry name" value="FAH"/>
</dbReference>
<dbReference type="FunFam" id="3.90.850.10:FF:000002">
    <property type="entry name" value="2-hydroxyhepta-2,4-diene-1,7-dioate isomerase"/>
    <property type="match status" value="1"/>
</dbReference>
<evidence type="ECO:0000313" key="4">
    <source>
        <dbReference type="EMBL" id="CUB06183.1"/>
    </source>
</evidence>
<dbReference type="GO" id="GO:0016853">
    <property type="term" value="F:isomerase activity"/>
    <property type="evidence" value="ECO:0007669"/>
    <property type="project" value="UniProtKB-ARBA"/>
</dbReference>
<name>A0A0K6ISV9_9PROT</name>
<dbReference type="SUPFAM" id="SSF56529">
    <property type="entry name" value="FAH"/>
    <property type="match status" value="1"/>
</dbReference>
<evidence type="ECO:0000256" key="1">
    <source>
        <dbReference type="ARBA" id="ARBA00010211"/>
    </source>
</evidence>
<dbReference type="InterPro" id="IPR036663">
    <property type="entry name" value="Fumarylacetoacetase_C_sf"/>
</dbReference>
<gene>
    <name evidence="4" type="ORF">Ga0061068_10333</name>
</gene>
<proteinExistence type="inferred from homology"/>
<dbReference type="GO" id="GO:0019752">
    <property type="term" value="P:carboxylic acid metabolic process"/>
    <property type="evidence" value="ECO:0007669"/>
    <property type="project" value="UniProtKB-ARBA"/>
</dbReference>
<dbReference type="AlphaFoldDB" id="A0A0K6ISV9"/>
<sequence length="285" mass="30669">MKFIRFGLPGQERPGLIDPLGGLRDLSAHVRDIDGALLADAAVLAALRALDPFSLPPVSPDVRLGSPLAGVGNFYAIGLNFRDHAQEANLPIPREPVVFMKATSCICGPDDPFLCPPGAQKLDWEAELGVVIGRRAKRVSPTEARACIAGYCTVLDGSERDFQMNRGGLWIKGKSYESFGPLGPWLVTADEVPNPQALAIRLEVNGERMQDGNTAEMIFDVATLVSHLSEFMTLLPGDVIATGTPAGVGLGQKPPRFLRPGDEVTLEVEGLGRQRHCVVVDRAER</sequence>
<dbReference type="PANTHER" id="PTHR42796:SF4">
    <property type="entry name" value="FUMARYLACETOACETATE HYDROLASE DOMAIN-CONTAINING PROTEIN 2A"/>
    <property type="match status" value="1"/>
</dbReference>
<dbReference type="PANTHER" id="PTHR42796">
    <property type="entry name" value="FUMARYLACETOACETATE HYDROLASE DOMAIN-CONTAINING PROTEIN 2A-RELATED"/>
    <property type="match status" value="1"/>
</dbReference>
<keyword evidence="5" id="KW-1185">Reference proteome</keyword>
<dbReference type="Pfam" id="PF01557">
    <property type="entry name" value="FAA_hydrolase"/>
    <property type="match status" value="1"/>
</dbReference>
<evidence type="ECO:0000259" key="3">
    <source>
        <dbReference type="Pfam" id="PF01557"/>
    </source>
</evidence>
<accession>A0A0K6ISV9</accession>
<keyword evidence="2" id="KW-0479">Metal-binding</keyword>
<dbReference type="OrthoDB" id="9780293at2"/>
<dbReference type="GO" id="GO:0046872">
    <property type="term" value="F:metal ion binding"/>
    <property type="evidence" value="ECO:0007669"/>
    <property type="project" value="UniProtKB-KW"/>
</dbReference>
<feature type="domain" description="Fumarylacetoacetase-like C-terminal" evidence="3">
    <location>
        <begin position="74"/>
        <end position="279"/>
    </location>
</feature>
<protein>
    <submittedName>
        <fullName evidence="4">2-keto-4-pentenoate hydratase/2-oxohepta-3-ene-1,7-dioic acid hydratase (Catechol pathway)</fullName>
    </submittedName>
</protein>
<dbReference type="RefSeq" id="WP_055423017.1">
    <property type="nucleotide sequence ID" value="NZ_CYHH01000003.1"/>
</dbReference>
<organism evidence="4 5">
    <name type="scientific">Tepidiphilus thermophilus</name>
    <dbReference type="NCBI Taxonomy" id="876478"/>
    <lineage>
        <taxon>Bacteria</taxon>
        <taxon>Pseudomonadati</taxon>
        <taxon>Pseudomonadota</taxon>
        <taxon>Hydrogenophilia</taxon>
        <taxon>Hydrogenophilales</taxon>
        <taxon>Hydrogenophilaceae</taxon>
        <taxon>Tepidiphilus</taxon>
    </lineage>
</organism>
<reference evidence="5" key="1">
    <citation type="submission" date="2015-08" db="EMBL/GenBank/DDBJ databases">
        <authorList>
            <person name="Babu N.S."/>
            <person name="Beckwith C.J."/>
            <person name="Beseler K.G."/>
            <person name="Brison A."/>
            <person name="Carone J.V."/>
            <person name="Caskin T.P."/>
            <person name="Diamond M."/>
            <person name="Durham M.E."/>
            <person name="Foxe J.M."/>
            <person name="Go M."/>
            <person name="Henderson B.A."/>
            <person name="Jones I.B."/>
            <person name="McGettigan J.A."/>
            <person name="Micheletti S.J."/>
            <person name="Nasrallah M.E."/>
            <person name="Ortiz D."/>
            <person name="Piller C.R."/>
            <person name="Privatt S.R."/>
            <person name="Schneider S.L."/>
            <person name="Sharp S."/>
            <person name="Smith T.C."/>
            <person name="Stanton J.D."/>
            <person name="Ullery H.E."/>
            <person name="Wilson R.J."/>
            <person name="Serrano M.G."/>
            <person name="Buck G."/>
            <person name="Lee V."/>
            <person name="Wang Y."/>
            <person name="Carvalho R."/>
            <person name="Voegtly L."/>
            <person name="Shi R."/>
            <person name="Duckworth R."/>
            <person name="Johnson A."/>
            <person name="Loviza R."/>
            <person name="Walstead R."/>
            <person name="Shah Z."/>
            <person name="Kiflezghi M."/>
            <person name="Wade K."/>
            <person name="Ball S.L."/>
            <person name="Bradley K.W."/>
            <person name="Asai D.J."/>
            <person name="Bowman C.A."/>
            <person name="Russell D.A."/>
            <person name="Pope W.H."/>
            <person name="Jacobs-Sera D."/>
            <person name="Hendrix R.W."/>
            <person name="Hatfull G.F."/>
        </authorList>
    </citation>
    <scope>NUCLEOTIDE SEQUENCE [LARGE SCALE GENOMIC DNA]</scope>
    <source>
        <strain evidence="5">JCM 19170</strain>
    </source>
</reference>